<proteinExistence type="predicted"/>
<dbReference type="Proteomes" id="UP000271098">
    <property type="component" value="Unassembled WGS sequence"/>
</dbReference>
<gene>
    <name evidence="1" type="ORF">GPUH_LOCUS26802</name>
</gene>
<protein>
    <submittedName>
        <fullName evidence="1">Uncharacterized protein</fullName>
    </submittedName>
</protein>
<name>A0A3P7P7H6_9BILA</name>
<reference evidence="1 2" key="1">
    <citation type="submission" date="2018-11" db="EMBL/GenBank/DDBJ databases">
        <authorList>
            <consortium name="Pathogen Informatics"/>
        </authorList>
    </citation>
    <scope>NUCLEOTIDE SEQUENCE [LARGE SCALE GENOMIC DNA]</scope>
</reference>
<dbReference type="AlphaFoldDB" id="A0A3P7P7H6"/>
<accession>A0A3P7P7H6</accession>
<keyword evidence="2" id="KW-1185">Reference proteome</keyword>
<evidence type="ECO:0000313" key="1">
    <source>
        <dbReference type="EMBL" id="VDN49500.1"/>
    </source>
</evidence>
<dbReference type="EMBL" id="UYRT01114312">
    <property type="protein sequence ID" value="VDN49500.1"/>
    <property type="molecule type" value="Genomic_DNA"/>
</dbReference>
<organism evidence="1 2">
    <name type="scientific">Gongylonema pulchrum</name>
    <dbReference type="NCBI Taxonomy" id="637853"/>
    <lineage>
        <taxon>Eukaryota</taxon>
        <taxon>Metazoa</taxon>
        <taxon>Ecdysozoa</taxon>
        <taxon>Nematoda</taxon>
        <taxon>Chromadorea</taxon>
        <taxon>Rhabditida</taxon>
        <taxon>Spirurina</taxon>
        <taxon>Spiruromorpha</taxon>
        <taxon>Spiruroidea</taxon>
        <taxon>Gongylonematidae</taxon>
        <taxon>Gongylonema</taxon>
    </lineage>
</organism>
<sequence>MKKEVIAKKQLQKKLVLGLKVPKEQGRKFQKRLTKRLSPLFPRKVS</sequence>
<evidence type="ECO:0000313" key="2">
    <source>
        <dbReference type="Proteomes" id="UP000271098"/>
    </source>
</evidence>